<organism evidence="3 4">
    <name type="scientific">Bacillus lumedeiriae</name>
    <dbReference type="NCBI Taxonomy" id="3058829"/>
    <lineage>
        <taxon>Bacteria</taxon>
        <taxon>Bacillati</taxon>
        <taxon>Bacillota</taxon>
        <taxon>Bacilli</taxon>
        <taxon>Bacillales</taxon>
        <taxon>Bacillaceae</taxon>
        <taxon>Bacillus</taxon>
    </lineage>
</organism>
<feature type="domain" description="PLD phosphodiesterase" evidence="2">
    <location>
        <begin position="311"/>
        <end position="338"/>
    </location>
</feature>
<name>A0ABW8I836_9BACI</name>
<evidence type="ECO:0000313" key="3">
    <source>
        <dbReference type="EMBL" id="MFK2825647.1"/>
    </source>
</evidence>
<proteinExistence type="predicted"/>
<dbReference type="SMART" id="SM00155">
    <property type="entry name" value="PLDc"/>
    <property type="match status" value="2"/>
</dbReference>
<dbReference type="PANTHER" id="PTHR21248">
    <property type="entry name" value="CARDIOLIPIN SYNTHASE"/>
    <property type="match status" value="1"/>
</dbReference>
<dbReference type="PROSITE" id="PS50035">
    <property type="entry name" value="PLD"/>
    <property type="match status" value="2"/>
</dbReference>
<keyword evidence="1" id="KW-1133">Transmembrane helix</keyword>
<comment type="caution">
    <text evidence="3">The sequence shown here is derived from an EMBL/GenBank/DDBJ whole genome shotgun (WGS) entry which is preliminary data.</text>
</comment>
<dbReference type="Proteomes" id="UP001619911">
    <property type="component" value="Unassembled WGS sequence"/>
</dbReference>
<dbReference type="PANTHER" id="PTHR21248:SF7">
    <property type="entry name" value="MINOR CARDIOLIPIN SYNTHASE CLSB"/>
    <property type="match status" value="1"/>
</dbReference>
<dbReference type="CDD" id="cd09110">
    <property type="entry name" value="PLDc_CLS_1"/>
    <property type="match status" value="1"/>
</dbReference>
<evidence type="ECO:0000256" key="1">
    <source>
        <dbReference type="SAM" id="Phobius"/>
    </source>
</evidence>
<keyword evidence="1" id="KW-0812">Transmembrane</keyword>
<dbReference type="InterPro" id="IPR025202">
    <property type="entry name" value="PLD-like_dom"/>
</dbReference>
<evidence type="ECO:0000313" key="4">
    <source>
        <dbReference type="Proteomes" id="UP001619911"/>
    </source>
</evidence>
<sequence>MWIFFWLVFFIIWLVLDLYFGRKKAKTHPVKRTYPSRKGEIDFFCSGPEFFKQLFFDIQNARKRVYCLFYIIKDDQLCQDFFQLLKEKAKSGIDVYLLMDWQGCRKVKRRHIHDLEQAGVHVGLFGKPRFPYFFFSFQQRNHRKITAIDGTVAYLGGFNVGLEYINQSKNLQLSPWRDYHLRLHGGGAMDLEAEFIADWNQEGRPFLQPSSMVPTIDPASTPHMIYPSGNGNLEKKMVDMIRGARSSIFIGTPYFIPTQPIFDELLHALIRGVNVTVLIPKHKDHPLVQEAAFPFLRRMLLFPNARVQAFTNGFYHAKITMFDDEVCDIGTANFDTRSQLINFECNCFIYSRAFIDRIRPILEEDLKNSQPFTLEDLFDLTFSQKMKEKTAHSIKGFL</sequence>
<dbReference type="Pfam" id="PF13091">
    <property type="entry name" value="PLDc_2"/>
    <property type="match status" value="2"/>
</dbReference>
<dbReference type="CDD" id="cd09112">
    <property type="entry name" value="PLDc_CLS_2"/>
    <property type="match status" value="1"/>
</dbReference>
<keyword evidence="1" id="KW-0472">Membrane</keyword>
<dbReference type="SUPFAM" id="SSF56024">
    <property type="entry name" value="Phospholipase D/nuclease"/>
    <property type="match status" value="2"/>
</dbReference>
<protein>
    <submittedName>
        <fullName evidence="3">Phospholipase D-like domain-containing protein</fullName>
    </submittedName>
</protein>
<dbReference type="Gene3D" id="3.30.870.10">
    <property type="entry name" value="Endonuclease Chain A"/>
    <property type="match status" value="2"/>
</dbReference>
<reference evidence="3 4" key="1">
    <citation type="submission" date="2023-07" db="EMBL/GenBank/DDBJ databases">
        <title>Bacillus lucianemedeirus sp. nov, a new species isolated from an immunobiological production facility.</title>
        <authorList>
            <person name="Costa L.V."/>
            <person name="Miranda R.V.S.L."/>
            <person name="Brandao M.L.L."/>
            <person name="Reis C.M.F."/>
            <person name="Frazao A.M."/>
            <person name="Cruz F.V."/>
            <person name="Baio P.V.P."/>
            <person name="Veras J.F.C."/>
            <person name="Ramos J.N."/>
            <person name="Vieira V."/>
        </authorList>
    </citation>
    <scope>NUCLEOTIDE SEQUENCE [LARGE SCALE GENOMIC DNA]</scope>
    <source>
        <strain evidence="3 4">B190/17</strain>
    </source>
</reference>
<evidence type="ECO:0000259" key="2">
    <source>
        <dbReference type="PROSITE" id="PS50035"/>
    </source>
</evidence>
<dbReference type="InterPro" id="IPR001736">
    <property type="entry name" value="PLipase_D/transphosphatidylase"/>
</dbReference>
<feature type="domain" description="PLD phosphodiesterase" evidence="2">
    <location>
        <begin position="137"/>
        <end position="164"/>
    </location>
</feature>
<dbReference type="EMBL" id="JAUIYO010000004">
    <property type="protein sequence ID" value="MFK2825647.1"/>
    <property type="molecule type" value="Genomic_DNA"/>
</dbReference>
<gene>
    <name evidence="3" type="ORF">QYG89_08135</name>
</gene>
<keyword evidence="4" id="KW-1185">Reference proteome</keyword>
<accession>A0ABW8I836</accession>
<feature type="transmembrane region" description="Helical" evidence="1">
    <location>
        <begin position="6"/>
        <end position="22"/>
    </location>
</feature>
<dbReference type="RefSeq" id="WP_404316432.1">
    <property type="nucleotide sequence ID" value="NZ_JAUIYO010000004.1"/>
</dbReference>